<evidence type="ECO:0000313" key="9">
    <source>
        <dbReference type="Proteomes" id="UP000254051"/>
    </source>
</evidence>
<reference evidence="9" key="1">
    <citation type="submission" date="2017-07" db="EMBL/GenBank/DDBJ databases">
        <authorList>
            <person name="Varghese N."/>
            <person name="Submissions S."/>
        </authorList>
    </citation>
    <scope>NUCLEOTIDE SEQUENCE [LARGE SCALE GENOMIC DNA]</scope>
    <source>
        <strain evidence="9">NLAE-zl-C134</strain>
    </source>
</reference>
<comment type="similarity">
    <text evidence="2">Belongs to the methyl-accepting chemotaxis (MCP) protein family.</text>
</comment>
<dbReference type="Pfam" id="PF00015">
    <property type="entry name" value="MCPsignal"/>
    <property type="match status" value="1"/>
</dbReference>
<feature type="transmembrane region" description="Helical" evidence="5">
    <location>
        <begin position="337"/>
        <end position="360"/>
    </location>
</feature>
<keyword evidence="5" id="KW-0812">Transmembrane</keyword>
<dbReference type="GO" id="GO:0007165">
    <property type="term" value="P:signal transduction"/>
    <property type="evidence" value="ECO:0007669"/>
    <property type="project" value="UniProtKB-KW"/>
</dbReference>
<dbReference type="Pfam" id="PF22673">
    <property type="entry name" value="MCP-like_PDC_1"/>
    <property type="match status" value="1"/>
</dbReference>
<dbReference type="PROSITE" id="PS50111">
    <property type="entry name" value="CHEMOTAXIS_TRANSDUC_2"/>
    <property type="match status" value="1"/>
</dbReference>
<dbReference type="OrthoDB" id="9814363at2"/>
<dbReference type="GO" id="GO:0006935">
    <property type="term" value="P:chemotaxis"/>
    <property type="evidence" value="ECO:0007669"/>
    <property type="project" value="UniProtKB-KW"/>
</dbReference>
<gene>
    <name evidence="8" type="ORF">SAMN05216529_10380</name>
</gene>
<accession>A0A315ZYN8</accession>
<organism evidence="8 9">
    <name type="scientific">Faecalicatena contorta</name>
    <dbReference type="NCBI Taxonomy" id="39482"/>
    <lineage>
        <taxon>Bacteria</taxon>
        <taxon>Bacillati</taxon>
        <taxon>Bacillota</taxon>
        <taxon>Clostridia</taxon>
        <taxon>Lachnospirales</taxon>
        <taxon>Lachnospiraceae</taxon>
        <taxon>Faecalicatena</taxon>
    </lineage>
</organism>
<dbReference type="CDD" id="cd11386">
    <property type="entry name" value="MCP_signal"/>
    <property type="match status" value="1"/>
</dbReference>
<keyword evidence="1" id="KW-0145">Chemotaxis</keyword>
<dbReference type="Gene3D" id="1.10.287.950">
    <property type="entry name" value="Methyl-accepting chemotaxis protein"/>
    <property type="match status" value="1"/>
</dbReference>
<protein>
    <submittedName>
        <fullName evidence="8">Methyl-accepting chemotaxis protein</fullName>
    </submittedName>
</protein>
<dbReference type="GO" id="GO:0004888">
    <property type="term" value="F:transmembrane signaling receptor activity"/>
    <property type="evidence" value="ECO:0007669"/>
    <property type="project" value="TreeGrafter"/>
</dbReference>
<evidence type="ECO:0000313" key="8">
    <source>
        <dbReference type="EMBL" id="SUQ13354.1"/>
    </source>
</evidence>
<evidence type="ECO:0000256" key="1">
    <source>
        <dbReference type="ARBA" id="ARBA00022500"/>
    </source>
</evidence>
<dbReference type="Gene3D" id="3.30.450.20">
    <property type="entry name" value="PAS domain"/>
    <property type="match status" value="2"/>
</dbReference>
<evidence type="ECO:0000256" key="5">
    <source>
        <dbReference type="SAM" id="Phobius"/>
    </source>
</evidence>
<dbReference type="EMBL" id="UHJJ01000003">
    <property type="protein sequence ID" value="SUQ13354.1"/>
    <property type="molecule type" value="Genomic_DNA"/>
</dbReference>
<keyword evidence="5" id="KW-0472">Membrane</keyword>
<dbReference type="SMART" id="SM00283">
    <property type="entry name" value="MA"/>
    <property type="match status" value="1"/>
</dbReference>
<dbReference type="CDD" id="cd12913">
    <property type="entry name" value="PDC1_MCP_like"/>
    <property type="match status" value="1"/>
</dbReference>
<feature type="compositionally biased region" description="Polar residues" evidence="4">
    <location>
        <begin position="733"/>
        <end position="743"/>
    </location>
</feature>
<keyword evidence="5" id="KW-1133">Transmembrane helix</keyword>
<dbReference type="PANTHER" id="PTHR43531">
    <property type="entry name" value="PROTEIN ICFG"/>
    <property type="match status" value="1"/>
</dbReference>
<dbReference type="GO" id="GO:0005886">
    <property type="term" value="C:plasma membrane"/>
    <property type="evidence" value="ECO:0007669"/>
    <property type="project" value="TreeGrafter"/>
</dbReference>
<dbReference type="AlphaFoldDB" id="A0A315ZYN8"/>
<evidence type="ECO:0000259" key="6">
    <source>
        <dbReference type="PROSITE" id="PS50111"/>
    </source>
</evidence>
<dbReference type="SMART" id="SM00304">
    <property type="entry name" value="HAMP"/>
    <property type="match status" value="1"/>
</dbReference>
<dbReference type="SUPFAM" id="SSF58104">
    <property type="entry name" value="Methyl-accepting chemotaxis protein (MCP) signaling domain"/>
    <property type="match status" value="1"/>
</dbReference>
<evidence type="ECO:0000259" key="7">
    <source>
        <dbReference type="PROSITE" id="PS50885"/>
    </source>
</evidence>
<keyword evidence="9" id="KW-1185">Reference proteome</keyword>
<dbReference type="InterPro" id="IPR003660">
    <property type="entry name" value="HAMP_dom"/>
</dbReference>
<keyword evidence="3" id="KW-0807">Transducer</keyword>
<dbReference type="PROSITE" id="PS50885">
    <property type="entry name" value="HAMP"/>
    <property type="match status" value="1"/>
</dbReference>
<feature type="domain" description="HAMP" evidence="7">
    <location>
        <begin position="361"/>
        <end position="413"/>
    </location>
</feature>
<evidence type="ECO:0000256" key="2">
    <source>
        <dbReference type="ARBA" id="ARBA00029447"/>
    </source>
</evidence>
<dbReference type="PANTHER" id="PTHR43531:SF11">
    <property type="entry name" value="METHYL-ACCEPTING CHEMOTAXIS PROTEIN 3"/>
    <property type="match status" value="1"/>
</dbReference>
<dbReference type="RefSeq" id="WP_109709351.1">
    <property type="nucleotide sequence ID" value="NZ_QGDS01000003.1"/>
</dbReference>
<sequence>MNLKKMKLATKTSLALAAILTICLIILITVSVLSVSKEMTETVNSEFLGFATQNGNTVQGIIDDATFVAQNFQDYLEDAYETYDQMLAVQAVDETGNKVPFPTKRSAVYNEDIIELNYEVENYILHNAWSTVKNNPDIIGVGVFFEPYAYDDAIKDYTIYVNDEDADNKTVQSYGTYEEYSKNEYYSVAATTQKSYFTKPFVDNGITMITAAFPIVSGGKTQGVVMVDINVDNFAKVKSSDEKYPTMFTDILTQDGIIVYDSDSSEYVGQSLEVILGSETFGKFSKKAEAGSVFQLDAEFEGGSLTEYYYPIKAGEEIWWSSTALEKSDLNKTVVSLSILMIGIALFILGLIIVAVIFLLRRMLKPINGVVTAAESILRGELDINVTARSEDEIGILSRVFAAMSDNLQVIISEVGYLLGEMAKGNFRLATQHEDKYVGEYRNILLAMRGINRNLSSTLTEIDTASNQVSVGSEQVSGSAQSLSQGAAEQASSVEELSATLIEISQRIGENAENATLASRLSDEAGAGIKESNVHMDELMSAMHEISGASSEIGKIIKTINDIAFQTNILSLNAAVEAARAGSAGKGFAVVADEVRNLASKCAEAAKNTTVLIEGAIRAVESGTKHTEETAESLRSVVTKTETVDATIRQIAQASEEQSLAITQLTAGVEQISAVVQTNSATAEESAAASEELSGQAQMLKDLVGQFQLREDEFSSEVIHYGKEDESEETEFYPSSETGFGKY</sequence>
<name>A0A315ZYN8_9FIRM</name>
<dbReference type="Pfam" id="PF00672">
    <property type="entry name" value="HAMP"/>
    <property type="match status" value="1"/>
</dbReference>
<evidence type="ECO:0000256" key="4">
    <source>
        <dbReference type="SAM" id="MobiDB-lite"/>
    </source>
</evidence>
<feature type="region of interest" description="Disordered" evidence="4">
    <location>
        <begin position="720"/>
        <end position="743"/>
    </location>
</feature>
<dbReference type="InterPro" id="IPR051310">
    <property type="entry name" value="MCP_chemotaxis"/>
</dbReference>
<dbReference type="InterPro" id="IPR004089">
    <property type="entry name" value="MCPsignal_dom"/>
</dbReference>
<proteinExistence type="inferred from homology"/>
<evidence type="ECO:0000256" key="3">
    <source>
        <dbReference type="PROSITE-ProRule" id="PRU00284"/>
    </source>
</evidence>
<feature type="domain" description="Methyl-accepting transducer" evidence="6">
    <location>
        <begin position="465"/>
        <end position="694"/>
    </location>
</feature>
<dbReference type="Proteomes" id="UP000254051">
    <property type="component" value="Unassembled WGS sequence"/>
</dbReference>
<dbReference type="Gene3D" id="6.10.340.10">
    <property type="match status" value="1"/>
</dbReference>
<dbReference type="CDD" id="cd06225">
    <property type="entry name" value="HAMP"/>
    <property type="match status" value="1"/>
</dbReference>